<dbReference type="InterPro" id="IPR059052">
    <property type="entry name" value="HH_YbhG-like"/>
</dbReference>
<keyword evidence="2" id="KW-0175">Coiled coil</keyword>
<protein>
    <recommendedName>
        <fullName evidence="8">Efflux RND transporter periplasmic adaptor subunit</fullName>
    </recommendedName>
</protein>
<dbReference type="Gene3D" id="2.40.30.170">
    <property type="match status" value="1"/>
</dbReference>
<feature type="domain" description="YknX-like C-terminal permuted SH3-like" evidence="5">
    <location>
        <begin position="343"/>
        <end position="411"/>
    </location>
</feature>
<dbReference type="OrthoDB" id="9806939at2"/>
<evidence type="ECO:0000259" key="4">
    <source>
        <dbReference type="Pfam" id="PF25881"/>
    </source>
</evidence>
<evidence type="ECO:0008006" key="8">
    <source>
        <dbReference type="Google" id="ProtNLM"/>
    </source>
</evidence>
<dbReference type="Pfam" id="PF25881">
    <property type="entry name" value="HH_YBHG"/>
    <property type="match status" value="1"/>
</dbReference>
<dbReference type="Proteomes" id="UP000234881">
    <property type="component" value="Unassembled WGS sequence"/>
</dbReference>
<dbReference type="GO" id="GO:0015562">
    <property type="term" value="F:efflux transmembrane transporter activity"/>
    <property type="evidence" value="ECO:0007669"/>
    <property type="project" value="TreeGrafter"/>
</dbReference>
<sequence>MKNHQSTALFLLITLALASCSQETETQKETVIRPVKVITVASEQVAEEKGYPAIVLPSQQVELSFRTAGQVIELSAKASASVKKYDVIAKLDTRDLETKISGLESQLLQAQAQLSALTSGARKEDIASLNANVVASEAQMEVARNQWERSLNLFKKGIIAKAKLDQDKGQYDVAAAQLEAVKQELIKGKSGGRQEDVAAQQAVIGGIEANLKSAKDNLSDATLRAPFDGIVARREVDNFANIQAKQTIAILQRLSKLELSFDVPGPDVAKIDTNATPAISVKLDSIEDVTFKANLVEFNTQANSATQTFSGRVSIEQPDGAIVLPGMTGIVVLTQPHGTSSKLSIPGTALAVEPSGEKYVWIVSNDTVKKQLVSVGKAMGSLLEITDGLSGGEQVVTAGVSFLQNGMKVRVTAGKE</sequence>
<comment type="similarity">
    <text evidence="1">Belongs to the membrane fusion protein (MFP) (TC 8.A.1) family.</text>
</comment>
<evidence type="ECO:0000256" key="2">
    <source>
        <dbReference type="SAM" id="Coils"/>
    </source>
</evidence>
<organism evidence="6 7">
    <name type="scientific">Cohaesibacter celericrescens</name>
    <dbReference type="NCBI Taxonomy" id="2067669"/>
    <lineage>
        <taxon>Bacteria</taxon>
        <taxon>Pseudomonadati</taxon>
        <taxon>Pseudomonadota</taxon>
        <taxon>Alphaproteobacteria</taxon>
        <taxon>Hyphomicrobiales</taxon>
        <taxon>Cohaesibacteraceae</taxon>
    </lineage>
</organism>
<gene>
    <name evidence="6" type="ORF">C0081_14220</name>
</gene>
<dbReference type="NCBIfam" id="TIGR01730">
    <property type="entry name" value="RND_mfp"/>
    <property type="match status" value="1"/>
</dbReference>
<dbReference type="InterPro" id="IPR058637">
    <property type="entry name" value="YknX-like_C"/>
</dbReference>
<dbReference type="InterPro" id="IPR006143">
    <property type="entry name" value="RND_pump_MFP"/>
</dbReference>
<dbReference type="PANTHER" id="PTHR30469:SF20">
    <property type="entry name" value="EFFLUX RND TRANSPORTER PERIPLASMIC ADAPTOR SUBUNIT"/>
    <property type="match status" value="1"/>
</dbReference>
<reference evidence="6 7" key="1">
    <citation type="submission" date="2018-01" db="EMBL/GenBank/DDBJ databases">
        <title>The draft genome sequence of Cohaesibacter sp. H1304.</title>
        <authorList>
            <person name="Wang N.-N."/>
            <person name="Du Z.-J."/>
        </authorList>
    </citation>
    <scope>NUCLEOTIDE SEQUENCE [LARGE SCALE GENOMIC DNA]</scope>
    <source>
        <strain evidence="6 7">H1304</strain>
    </source>
</reference>
<evidence type="ECO:0000259" key="5">
    <source>
        <dbReference type="Pfam" id="PF25989"/>
    </source>
</evidence>
<proteinExistence type="inferred from homology"/>
<dbReference type="GO" id="GO:1990281">
    <property type="term" value="C:efflux pump complex"/>
    <property type="evidence" value="ECO:0007669"/>
    <property type="project" value="TreeGrafter"/>
</dbReference>
<feature type="chain" id="PRO_5014672451" description="Efflux RND transporter periplasmic adaptor subunit" evidence="3">
    <location>
        <begin position="19"/>
        <end position="416"/>
    </location>
</feature>
<keyword evidence="3" id="KW-0732">Signal</keyword>
<feature type="signal peptide" evidence="3">
    <location>
        <begin position="1"/>
        <end position="18"/>
    </location>
</feature>
<dbReference type="Gene3D" id="1.10.287.470">
    <property type="entry name" value="Helix hairpin bin"/>
    <property type="match status" value="2"/>
</dbReference>
<feature type="coiled-coil region" evidence="2">
    <location>
        <begin position="93"/>
        <end position="184"/>
    </location>
</feature>
<accession>A0A2N5XPX1</accession>
<evidence type="ECO:0000256" key="3">
    <source>
        <dbReference type="SAM" id="SignalP"/>
    </source>
</evidence>
<dbReference type="EMBL" id="PKUQ01000029">
    <property type="protein sequence ID" value="PLW76534.1"/>
    <property type="molecule type" value="Genomic_DNA"/>
</dbReference>
<dbReference type="Gene3D" id="2.40.420.20">
    <property type="match status" value="1"/>
</dbReference>
<dbReference type="RefSeq" id="WP_101534508.1">
    <property type="nucleotide sequence ID" value="NZ_PKUQ01000029.1"/>
</dbReference>
<feature type="domain" description="YbhG-like alpha-helical hairpin" evidence="4">
    <location>
        <begin position="91"/>
        <end position="219"/>
    </location>
</feature>
<evidence type="ECO:0000313" key="6">
    <source>
        <dbReference type="EMBL" id="PLW76534.1"/>
    </source>
</evidence>
<dbReference type="Pfam" id="PF25989">
    <property type="entry name" value="YknX_C"/>
    <property type="match status" value="1"/>
</dbReference>
<evidence type="ECO:0000313" key="7">
    <source>
        <dbReference type="Proteomes" id="UP000234881"/>
    </source>
</evidence>
<evidence type="ECO:0000256" key="1">
    <source>
        <dbReference type="ARBA" id="ARBA00009477"/>
    </source>
</evidence>
<dbReference type="PROSITE" id="PS51257">
    <property type="entry name" value="PROKAR_LIPOPROTEIN"/>
    <property type="match status" value="1"/>
</dbReference>
<dbReference type="SUPFAM" id="SSF111369">
    <property type="entry name" value="HlyD-like secretion proteins"/>
    <property type="match status" value="1"/>
</dbReference>
<dbReference type="PANTHER" id="PTHR30469">
    <property type="entry name" value="MULTIDRUG RESISTANCE PROTEIN MDTA"/>
    <property type="match status" value="1"/>
</dbReference>
<dbReference type="AlphaFoldDB" id="A0A2N5XPX1"/>
<name>A0A2N5XPX1_9HYPH</name>
<keyword evidence="7" id="KW-1185">Reference proteome</keyword>
<comment type="caution">
    <text evidence="6">The sequence shown here is derived from an EMBL/GenBank/DDBJ whole genome shotgun (WGS) entry which is preliminary data.</text>
</comment>
<dbReference type="Gene3D" id="2.40.50.100">
    <property type="match status" value="1"/>
</dbReference>